<reference evidence="3" key="1">
    <citation type="journal article" date="2019" name="Int. J. Syst. Evol. Microbiol.">
        <title>The Global Catalogue of Microorganisms (GCM) 10K type strain sequencing project: providing services to taxonomists for standard genome sequencing and annotation.</title>
        <authorList>
            <consortium name="The Broad Institute Genomics Platform"/>
            <consortium name="The Broad Institute Genome Sequencing Center for Infectious Disease"/>
            <person name="Wu L."/>
            <person name="Ma J."/>
        </authorList>
    </citation>
    <scope>NUCLEOTIDE SEQUENCE [LARGE SCALE GENOMIC DNA]</scope>
    <source>
        <strain evidence="3">JCM 17551</strain>
    </source>
</reference>
<dbReference type="Proteomes" id="UP001501565">
    <property type="component" value="Unassembled WGS sequence"/>
</dbReference>
<evidence type="ECO:0000313" key="2">
    <source>
        <dbReference type="EMBL" id="GAA3918475.1"/>
    </source>
</evidence>
<dbReference type="Pfam" id="PF04326">
    <property type="entry name" value="SLFN_AlbA_2"/>
    <property type="match status" value="1"/>
</dbReference>
<dbReference type="InterPro" id="IPR007421">
    <property type="entry name" value="Schlafen_AlbA_2_dom"/>
</dbReference>
<dbReference type="Gene3D" id="3.30.950.30">
    <property type="entry name" value="Schlafen, AAA domain"/>
    <property type="match status" value="1"/>
</dbReference>
<protein>
    <recommendedName>
        <fullName evidence="1">Schlafen AlbA-2 domain-containing protein</fullName>
    </recommendedName>
</protein>
<dbReference type="InterPro" id="IPR038461">
    <property type="entry name" value="Schlafen_AlbA_2_dom_sf"/>
</dbReference>
<name>A0ABP7MAJ3_9GAMM</name>
<comment type="caution">
    <text evidence="2">The sequence shown here is derived from an EMBL/GenBank/DDBJ whole genome shotgun (WGS) entry which is preliminary data.</text>
</comment>
<gene>
    <name evidence="2" type="ORF">GCM10022277_12150</name>
</gene>
<sequence length="385" mass="45527">MLELIRQLVLEKKEGDWWDFKQQHHSNLLDLLHDILCMANIIYEGERYIIFGVTDDYEIIGLNNDNVRYSQADILNFLRTKSFANYKIPELKLDTVFIDGKEIDILTIANAAKKPYYLTKDETKKGSTVRAGVVYSRLQDSNTPKTSCATPYEIEAMWRERFGLTKKASDRFSDILLDYNNWKYDGLSKAFYDIDPDYTMEIDGDEESGGKFWWEEGLFEKPDKFYYLLKYKSIPLHKILIVRFRSENLEFPFPRIEYVTHPDANDGYNSDIYCDLFYFEKGSIEFSLFKHIRALEVEFPSEKSYSFPIETQIKPPIIELPFLLVDNEQHLNEITSQLLSSFIDFKEEKKANIEIKEFDDPILKRYAYERSFSEWAFRVVNEKCV</sequence>
<evidence type="ECO:0000259" key="1">
    <source>
        <dbReference type="Pfam" id="PF04326"/>
    </source>
</evidence>
<evidence type="ECO:0000313" key="3">
    <source>
        <dbReference type="Proteomes" id="UP001501565"/>
    </source>
</evidence>
<accession>A0ABP7MAJ3</accession>
<organism evidence="2 3">
    <name type="scientific">Litoribacillus peritrichatus</name>
    <dbReference type="NCBI Taxonomy" id="718191"/>
    <lineage>
        <taxon>Bacteria</taxon>
        <taxon>Pseudomonadati</taxon>
        <taxon>Pseudomonadota</taxon>
        <taxon>Gammaproteobacteria</taxon>
        <taxon>Oceanospirillales</taxon>
        <taxon>Oceanospirillaceae</taxon>
        <taxon>Litoribacillus</taxon>
    </lineage>
</organism>
<dbReference type="RefSeq" id="WP_344796514.1">
    <property type="nucleotide sequence ID" value="NZ_BAABBN010000004.1"/>
</dbReference>
<feature type="domain" description="Schlafen AlbA-2" evidence="1">
    <location>
        <begin position="14"/>
        <end position="144"/>
    </location>
</feature>
<dbReference type="EMBL" id="BAABBN010000004">
    <property type="protein sequence ID" value="GAA3918475.1"/>
    <property type="molecule type" value="Genomic_DNA"/>
</dbReference>
<proteinExistence type="predicted"/>
<keyword evidence="3" id="KW-1185">Reference proteome</keyword>